<proteinExistence type="inferred from homology"/>
<feature type="transmembrane region" description="Helical" evidence="9">
    <location>
        <begin position="212"/>
        <end position="237"/>
    </location>
</feature>
<feature type="transmembrane region" description="Helical" evidence="9">
    <location>
        <begin position="563"/>
        <end position="588"/>
    </location>
</feature>
<dbReference type="InterPro" id="IPR000644">
    <property type="entry name" value="CBS_dom"/>
</dbReference>
<dbReference type="AlphaFoldDB" id="A0ABD0Y163"/>
<dbReference type="PROSITE" id="PS51371">
    <property type="entry name" value="CBS"/>
    <property type="match status" value="1"/>
</dbReference>
<evidence type="ECO:0000256" key="6">
    <source>
        <dbReference type="ARBA" id="ARBA00023136"/>
    </source>
</evidence>
<evidence type="ECO:0000256" key="7">
    <source>
        <dbReference type="ARBA" id="ARBA00023214"/>
    </source>
</evidence>
<dbReference type="Gene3D" id="1.10.3080.10">
    <property type="entry name" value="Clc chloride channel"/>
    <property type="match status" value="1"/>
</dbReference>
<dbReference type="Pfam" id="PF00571">
    <property type="entry name" value="CBS"/>
    <property type="match status" value="1"/>
</dbReference>
<evidence type="ECO:0000256" key="1">
    <source>
        <dbReference type="ARBA" id="ARBA00004337"/>
    </source>
</evidence>
<feature type="transmembrane region" description="Helical" evidence="9">
    <location>
        <begin position="490"/>
        <end position="509"/>
    </location>
</feature>
<dbReference type="InterPro" id="IPR001807">
    <property type="entry name" value="ClC"/>
</dbReference>
<dbReference type="GO" id="GO:0005254">
    <property type="term" value="F:chloride channel activity"/>
    <property type="evidence" value="ECO:0007669"/>
    <property type="project" value="UniProtKB-UniRule"/>
</dbReference>
<evidence type="ECO:0000256" key="8">
    <source>
        <dbReference type="PROSITE-ProRule" id="PRU00703"/>
    </source>
</evidence>
<keyword evidence="5 9" id="KW-0406">Ion transport</keyword>
<dbReference type="FunFam" id="1.10.3080.10:FF:000011">
    <property type="entry name" value="Chloride channel protein"/>
    <property type="match status" value="1"/>
</dbReference>
<sequence>MEKRPLKGDATLPMNVATSYQAVGDKITTHQPNRTTSLSSDEDMINIATSGDAMGDRIMNDDANSAHCGVTFAGMQDSDDIPGIGQYDDFHTIDWQREIARDRMRHRYIKRKQKSIVDLVKRAHDAWSGWLCVLLVGLVTGSVAGVIDIGASWMSDLKYGICPQAFWLNQEMCCWSSSEMSFEDTGNCSQWLSWSELIVDSKEGAGAYIVSYMFYIAWALLFASLAAGLVRMFAPYACGSGIPEIKTILSGFIIRGYLGKWTLIIKSVGIMLAVSAGLSLGKEGPMVHIACCIGNILSYLFAKYGRNEAKKREILSAAAAAGVSVAFGAPIGGVLFSLEEVSYYFPLKTLWRSFFCALVAAFVLRSINPFGNEHSVLFYVEYNKPWIFFELIPFVGLGIIGGVIATIFIKANLWWCRYRKMSKLGQYPVTEVLVVTAVTAVIAYPNPYTRISTSQLIYLLFSQCGVSTAYGLCTMVLVTSSVGPGVYKAVWLLVLALIFKLVTTIFTFGMKVPCGLFIPSLCLGGIVGRIVGIGIQQLASSYPHLWIFGGECASGDECITPGLYAMVGAAAVLGGVTRMTVSLVVIMFELTGGVRYIVPLMAAAMASKWVGDALGRQGIYDAHINLNGYPFLDSKEEFAHTSLAADVMQPKRSEPLSVLTQDSMTVEDVETLLVGTEHNGFPVVVSRESQYLVGFVLRRHLSLAIENAKRRMEGIRGDSLVLFTSTPSQPLNPAGSPPLTLKTILDMAPITITDQTPMETVIDMFRKLGLRQTLVTHHGRLLGVITKKDALRYIKQIDNEDPNSVLFN</sequence>
<gene>
    <name evidence="11" type="ORF">AAG570_004544</name>
</gene>
<feature type="transmembrane region" description="Helical" evidence="9">
    <location>
        <begin position="516"/>
        <end position="535"/>
    </location>
</feature>
<feature type="transmembrane region" description="Helical" evidence="9">
    <location>
        <begin position="258"/>
        <end position="280"/>
    </location>
</feature>
<accession>A0ABD0Y163</accession>
<keyword evidence="6 9" id="KW-0472">Membrane</keyword>
<reference evidence="11 12" key="1">
    <citation type="submission" date="2024-07" db="EMBL/GenBank/DDBJ databases">
        <title>Chromosome-level genome assembly of the water stick insect Ranatra chinensis (Heteroptera: Nepidae).</title>
        <authorList>
            <person name="Liu X."/>
        </authorList>
    </citation>
    <scope>NUCLEOTIDE SEQUENCE [LARGE SCALE GENOMIC DNA]</scope>
    <source>
        <strain evidence="11">Cailab_2021Rc</strain>
        <tissue evidence="11">Muscle</tissue>
    </source>
</reference>
<keyword evidence="4 9" id="KW-1133">Transmembrane helix</keyword>
<keyword evidence="12" id="KW-1185">Reference proteome</keyword>
<organism evidence="11 12">
    <name type="scientific">Ranatra chinensis</name>
    <dbReference type="NCBI Taxonomy" id="642074"/>
    <lineage>
        <taxon>Eukaryota</taxon>
        <taxon>Metazoa</taxon>
        <taxon>Ecdysozoa</taxon>
        <taxon>Arthropoda</taxon>
        <taxon>Hexapoda</taxon>
        <taxon>Insecta</taxon>
        <taxon>Pterygota</taxon>
        <taxon>Neoptera</taxon>
        <taxon>Paraneoptera</taxon>
        <taxon>Hemiptera</taxon>
        <taxon>Heteroptera</taxon>
        <taxon>Panheteroptera</taxon>
        <taxon>Nepomorpha</taxon>
        <taxon>Nepidae</taxon>
        <taxon>Ranatrinae</taxon>
        <taxon>Ranatra</taxon>
    </lineage>
</organism>
<dbReference type="SUPFAM" id="SSF54631">
    <property type="entry name" value="CBS-domain pair"/>
    <property type="match status" value="1"/>
</dbReference>
<dbReference type="GO" id="GO:0010008">
    <property type="term" value="C:endosome membrane"/>
    <property type="evidence" value="ECO:0007669"/>
    <property type="project" value="UniProtKB-SubCell"/>
</dbReference>
<dbReference type="Proteomes" id="UP001558652">
    <property type="component" value="Unassembled WGS sequence"/>
</dbReference>
<dbReference type="SUPFAM" id="SSF81340">
    <property type="entry name" value="Clc chloride channel"/>
    <property type="match status" value="1"/>
</dbReference>
<feature type="domain" description="CBS" evidence="10">
    <location>
        <begin position="745"/>
        <end position="802"/>
    </location>
</feature>
<evidence type="ECO:0000256" key="4">
    <source>
        <dbReference type="ARBA" id="ARBA00022989"/>
    </source>
</evidence>
<keyword evidence="3 9" id="KW-0812">Transmembrane</keyword>
<feature type="transmembrane region" description="Helical" evidence="9">
    <location>
        <begin position="387"/>
        <end position="409"/>
    </location>
</feature>
<feature type="transmembrane region" description="Helical" evidence="9">
    <location>
        <begin position="456"/>
        <end position="478"/>
    </location>
</feature>
<evidence type="ECO:0000256" key="2">
    <source>
        <dbReference type="ARBA" id="ARBA00022448"/>
    </source>
</evidence>
<evidence type="ECO:0000259" key="10">
    <source>
        <dbReference type="PROSITE" id="PS51371"/>
    </source>
</evidence>
<comment type="similarity">
    <text evidence="9">Belongs to the chloride channel (TC 2.A.49) family.</text>
</comment>
<feature type="transmembrane region" description="Helical" evidence="9">
    <location>
        <begin position="314"/>
        <end position="338"/>
    </location>
</feature>
<dbReference type="CDD" id="cd04591">
    <property type="entry name" value="CBS_pair_voltage-gated_CLC_euk_bac"/>
    <property type="match status" value="1"/>
</dbReference>
<dbReference type="EMBL" id="JBFDAA010000016">
    <property type="protein sequence ID" value="KAL1117217.1"/>
    <property type="molecule type" value="Genomic_DNA"/>
</dbReference>
<dbReference type="CDD" id="cd03684">
    <property type="entry name" value="ClC_3_like"/>
    <property type="match status" value="1"/>
</dbReference>
<dbReference type="InterPro" id="IPR014743">
    <property type="entry name" value="Cl-channel_core"/>
</dbReference>
<evidence type="ECO:0000313" key="12">
    <source>
        <dbReference type="Proteomes" id="UP001558652"/>
    </source>
</evidence>
<feature type="transmembrane region" description="Helical" evidence="9">
    <location>
        <begin position="350"/>
        <end position="367"/>
    </location>
</feature>
<name>A0ABD0Y163_9HEMI</name>
<comment type="caution">
    <text evidence="11">The sequence shown here is derived from an EMBL/GenBank/DDBJ whole genome shotgun (WGS) entry which is preliminary data.</text>
</comment>
<comment type="subcellular location">
    <subcellularLocation>
        <location evidence="1">Endosome membrane</location>
        <topology evidence="1">Multi-pass membrane protein</topology>
    </subcellularLocation>
    <subcellularLocation>
        <location evidence="9">Membrane</location>
        <topology evidence="9">Multi-pass membrane protein</topology>
    </subcellularLocation>
</comment>
<dbReference type="Pfam" id="PF00654">
    <property type="entry name" value="Voltage_CLC"/>
    <property type="match status" value="1"/>
</dbReference>
<keyword evidence="2 9" id="KW-0813">Transport</keyword>
<keyword evidence="8" id="KW-0129">CBS domain</keyword>
<evidence type="ECO:0000256" key="9">
    <source>
        <dbReference type="RuleBase" id="RU361221"/>
    </source>
</evidence>
<dbReference type="Gene3D" id="3.90.1280.20">
    <property type="match status" value="1"/>
</dbReference>
<evidence type="ECO:0000256" key="5">
    <source>
        <dbReference type="ARBA" id="ARBA00023065"/>
    </source>
</evidence>
<protein>
    <recommendedName>
        <fullName evidence="9">Chloride channel protein</fullName>
    </recommendedName>
</protein>
<evidence type="ECO:0000313" key="11">
    <source>
        <dbReference type="EMBL" id="KAL1117217.1"/>
    </source>
</evidence>
<feature type="transmembrane region" description="Helical" evidence="9">
    <location>
        <begin position="127"/>
        <end position="147"/>
    </location>
</feature>
<dbReference type="Gene3D" id="3.10.580.20">
    <property type="match status" value="1"/>
</dbReference>
<dbReference type="InterPro" id="IPR046342">
    <property type="entry name" value="CBS_dom_sf"/>
</dbReference>
<feature type="transmembrane region" description="Helical" evidence="9">
    <location>
        <begin position="286"/>
        <end position="302"/>
    </location>
</feature>
<dbReference type="PANTHER" id="PTHR45711:SF6">
    <property type="entry name" value="CHLORIDE CHANNEL PROTEIN"/>
    <property type="match status" value="1"/>
</dbReference>
<dbReference type="PRINTS" id="PR00762">
    <property type="entry name" value="CLCHANNEL"/>
</dbReference>
<evidence type="ECO:0000256" key="3">
    <source>
        <dbReference type="ARBA" id="ARBA00022692"/>
    </source>
</evidence>
<feature type="transmembrane region" description="Helical" evidence="9">
    <location>
        <begin position="424"/>
        <end position="444"/>
    </location>
</feature>
<dbReference type="SMART" id="SM00116">
    <property type="entry name" value="CBS"/>
    <property type="match status" value="2"/>
</dbReference>
<dbReference type="PANTHER" id="PTHR45711">
    <property type="entry name" value="CHLORIDE CHANNEL PROTEIN"/>
    <property type="match status" value="1"/>
</dbReference>
<keyword evidence="7 9" id="KW-0868">Chloride</keyword>